<evidence type="ECO:0000256" key="2">
    <source>
        <dbReference type="ARBA" id="ARBA00022741"/>
    </source>
</evidence>
<dbReference type="InterPro" id="IPR003593">
    <property type="entry name" value="AAA+_ATPase"/>
</dbReference>
<dbReference type="InterPro" id="IPR027417">
    <property type="entry name" value="P-loop_NTPase"/>
</dbReference>
<protein>
    <submittedName>
        <fullName evidence="7">ATP-binding cassette domain-containing protein</fullName>
    </submittedName>
</protein>
<reference evidence="7 10" key="3">
    <citation type="submission" date="2020-12" db="EMBL/GenBank/DDBJ databases">
        <title>FDA dAtabase for Regulatory Grade micrObial Sequences (FDA-ARGOS): Supporting development and validation of Infectious Disease Dx tests.</title>
        <authorList>
            <person name="Nelson B."/>
            <person name="Plummer A."/>
            <person name="Tallon L."/>
            <person name="Sadzewicz L."/>
            <person name="Zhao X."/>
            <person name="Boylan J."/>
            <person name="Ott S."/>
            <person name="Bowen H."/>
            <person name="Vavikolanu K."/>
            <person name="Mehta A."/>
            <person name="Aluvathingal J."/>
            <person name="Nadendla S."/>
            <person name="Myers T."/>
            <person name="Yan Y."/>
            <person name="Sichtig H."/>
        </authorList>
    </citation>
    <scope>NUCLEOTIDE SEQUENCE [LARGE SCALE GENOMIC DNA]</scope>
    <source>
        <strain evidence="7 10">FDAARGOS_924</strain>
    </source>
</reference>
<accession>J8HMV2</accession>
<proteinExistence type="predicted"/>
<dbReference type="InterPro" id="IPR050763">
    <property type="entry name" value="ABC_transporter_ATP-binding"/>
</dbReference>
<dbReference type="AlphaFoldDB" id="A0A0B5S7I9"/>
<feature type="domain" description="ABC transporter" evidence="4">
    <location>
        <begin position="25"/>
        <end position="258"/>
    </location>
</feature>
<dbReference type="EMBL" id="AHEV01000033">
    <property type="protein sequence ID" value="EJR34402.1"/>
    <property type="molecule type" value="Genomic_DNA"/>
</dbReference>
<dbReference type="EMBL" id="MRWU01000009">
    <property type="protein sequence ID" value="OSX91839.1"/>
    <property type="molecule type" value="Genomic_DNA"/>
</dbReference>
<accession>A0A0B5S7I9</accession>
<keyword evidence="10" id="KW-1185">Reference proteome</keyword>
<reference evidence="6 9" key="2">
    <citation type="submission" date="2016-12" db="EMBL/GenBank/DDBJ databases">
        <title>Genome Sequences of Twelve Sporeforming Bacillus Species Isolated from Foods.</title>
        <authorList>
            <person name="De Jong A."/>
            <person name="Holsappel S."/>
            <person name="Kuipers O.P."/>
        </authorList>
    </citation>
    <scope>NUCLEOTIDE SEQUENCE [LARGE SCALE GENOMIC DNA]</scope>
    <source>
        <strain evidence="6 9">S3E15</strain>
    </source>
</reference>
<name>A0A0B5S7I9_BACMY</name>
<evidence type="ECO:0000313" key="6">
    <source>
        <dbReference type="EMBL" id="OSX91839.1"/>
    </source>
</evidence>
<dbReference type="Gene3D" id="3.40.50.300">
    <property type="entry name" value="P-loop containing nucleotide triphosphate hydrolases"/>
    <property type="match status" value="1"/>
</dbReference>
<keyword evidence="3 7" id="KW-0067">ATP-binding</keyword>
<keyword evidence="2" id="KW-0547">Nucleotide-binding</keyword>
<evidence type="ECO:0000313" key="7">
    <source>
        <dbReference type="EMBL" id="QQA16499.1"/>
    </source>
</evidence>
<reference evidence="5 8" key="1">
    <citation type="submission" date="2012-04" db="EMBL/GenBank/DDBJ databases">
        <title>The Genome Sequence of Bacillus cereus VD078.</title>
        <authorList>
            <consortium name="The Broad Institute Genome Sequencing Platform"/>
            <consortium name="The Broad Institute Genome Sequencing Center for Infectious Disease"/>
            <person name="Feldgarden M."/>
            <person name="Van der Auwera G.A."/>
            <person name="Mahillon J."/>
            <person name="Duprez V."/>
            <person name="Timmery S."/>
            <person name="Mattelet C."/>
            <person name="Dierick K."/>
            <person name="Sun M."/>
            <person name="Yu Z."/>
            <person name="Zhu L."/>
            <person name="Hu X."/>
            <person name="Shank E.B."/>
            <person name="Swiecicka I."/>
            <person name="Hansen B.M."/>
            <person name="Andrup L."/>
            <person name="Young S.K."/>
            <person name="Zeng Q."/>
            <person name="Gargeya S."/>
            <person name="Fitzgerald M."/>
            <person name="Haas B."/>
            <person name="Abouelleil A."/>
            <person name="Alvarado L."/>
            <person name="Arachchi H.M."/>
            <person name="Berlin A."/>
            <person name="Chapman S.B."/>
            <person name="Goldberg J."/>
            <person name="Griggs A."/>
            <person name="Gujja S."/>
            <person name="Hansen M."/>
            <person name="Howarth C."/>
            <person name="Imamovic A."/>
            <person name="Larimer J."/>
            <person name="McCowen C."/>
            <person name="Montmayeur A."/>
            <person name="Murphy C."/>
            <person name="Neiman D."/>
            <person name="Pearson M."/>
            <person name="Priest M."/>
            <person name="Roberts A."/>
            <person name="Saif S."/>
            <person name="Shea T."/>
            <person name="Sisk P."/>
            <person name="Sykes S."/>
            <person name="Wortman J."/>
            <person name="Nusbaum C."/>
            <person name="Birren B."/>
        </authorList>
    </citation>
    <scope>NUCLEOTIDE SEQUENCE [LARGE SCALE GENOMIC DNA]</scope>
    <source>
        <strain evidence="5 8">VD078</strain>
    </source>
</reference>
<dbReference type="InterPro" id="IPR003439">
    <property type="entry name" value="ABC_transporter-like_ATP-bd"/>
</dbReference>
<sequence>MKSVIEVQGLRKEFTAYSSRPGLKGAFRDLLNRNYKIVPAVNDVSFTVKQGEMVGYIGENGAGKSTTIKMLTGILTPTSGQITVNGMNPHKQREEFVRTIGVVFGQRSQLWWDIAVQESFRLLKKVYGVSDAQYKEHMEHVIETLDIGPLLDKPVRKLSLGQRMRCELAAALIHNPPLLFLDEPTIGLDVLVKLKIREFLKEMNERYKTTILLTTHDITDIEALCERVIMLDEGNIMYDGSLNNLRTQWGAEKEIHFQFVAPVSYQMLSMVMPDSQVVWSKAKEENAWVAKIPNEEIIISMLISKVVQAFQIKDLKINEVSTEEIIRNIYEEGIKHG</sequence>
<dbReference type="Proteomes" id="UP000006976">
    <property type="component" value="Unassembled WGS sequence"/>
</dbReference>
<dbReference type="FunFam" id="3.40.50.300:FF:001286">
    <property type="entry name" value="ABC transporter, ATP-binding protein"/>
    <property type="match status" value="1"/>
</dbReference>
<dbReference type="SMART" id="SM00382">
    <property type="entry name" value="AAA"/>
    <property type="match status" value="1"/>
</dbReference>
<evidence type="ECO:0000313" key="10">
    <source>
        <dbReference type="Proteomes" id="UP000596196"/>
    </source>
</evidence>
<evidence type="ECO:0000313" key="8">
    <source>
        <dbReference type="Proteomes" id="UP000006976"/>
    </source>
</evidence>
<dbReference type="Proteomes" id="UP000194131">
    <property type="component" value="Unassembled WGS sequence"/>
</dbReference>
<keyword evidence="1" id="KW-0813">Transport</keyword>
<dbReference type="SUPFAM" id="SSF52540">
    <property type="entry name" value="P-loop containing nucleoside triphosphate hydrolases"/>
    <property type="match status" value="1"/>
</dbReference>
<evidence type="ECO:0000313" key="9">
    <source>
        <dbReference type="Proteomes" id="UP000194131"/>
    </source>
</evidence>
<dbReference type="GO" id="GO:0005524">
    <property type="term" value="F:ATP binding"/>
    <property type="evidence" value="ECO:0007669"/>
    <property type="project" value="UniProtKB-KW"/>
</dbReference>
<dbReference type="Pfam" id="PF00005">
    <property type="entry name" value="ABC_tran"/>
    <property type="match status" value="1"/>
</dbReference>
<organism evidence="6 9">
    <name type="scientific">Bacillus mycoides</name>
    <dbReference type="NCBI Taxonomy" id="1405"/>
    <lineage>
        <taxon>Bacteria</taxon>
        <taxon>Bacillati</taxon>
        <taxon>Bacillota</taxon>
        <taxon>Bacilli</taxon>
        <taxon>Bacillales</taxon>
        <taxon>Bacillaceae</taxon>
        <taxon>Bacillus</taxon>
        <taxon>Bacillus cereus group</taxon>
    </lineage>
</organism>
<evidence type="ECO:0000256" key="1">
    <source>
        <dbReference type="ARBA" id="ARBA00022448"/>
    </source>
</evidence>
<dbReference type="GO" id="GO:0016887">
    <property type="term" value="F:ATP hydrolysis activity"/>
    <property type="evidence" value="ECO:0007669"/>
    <property type="project" value="InterPro"/>
</dbReference>
<gene>
    <name evidence="7" type="ORF">I6G81_03000</name>
    <name evidence="5" type="ORF">III_04812</name>
    <name evidence="6" type="ORF">S3E15_05862</name>
</gene>
<evidence type="ECO:0000313" key="5">
    <source>
        <dbReference type="EMBL" id="EJR34402.1"/>
    </source>
</evidence>
<dbReference type="Proteomes" id="UP000596196">
    <property type="component" value="Chromosome"/>
</dbReference>
<dbReference type="OMA" id="VEGPRQW"/>
<dbReference type="EMBL" id="CP065877">
    <property type="protein sequence ID" value="QQA16499.1"/>
    <property type="molecule type" value="Genomic_DNA"/>
</dbReference>
<evidence type="ECO:0000259" key="4">
    <source>
        <dbReference type="PROSITE" id="PS50893"/>
    </source>
</evidence>
<dbReference type="PROSITE" id="PS50893">
    <property type="entry name" value="ABC_TRANSPORTER_2"/>
    <property type="match status" value="1"/>
</dbReference>
<dbReference type="PANTHER" id="PTHR42711">
    <property type="entry name" value="ABC TRANSPORTER ATP-BINDING PROTEIN"/>
    <property type="match status" value="1"/>
</dbReference>
<dbReference type="KEGG" id="bmyo:BG05_5439"/>
<dbReference type="RefSeq" id="WP_000843656.1">
    <property type="nucleotide sequence ID" value="NZ_CM125442.1"/>
</dbReference>
<evidence type="ECO:0000256" key="3">
    <source>
        <dbReference type="ARBA" id="ARBA00022840"/>
    </source>
</evidence>
<dbReference type="PANTHER" id="PTHR42711:SF1">
    <property type="entry name" value="ABC-TRANSPORT PROTEIN, ATP-BINDING COMPONENT"/>
    <property type="match status" value="1"/>
</dbReference>